<dbReference type="Pfam" id="PF06962">
    <property type="entry name" value="rRNA_methylase"/>
    <property type="match status" value="1"/>
</dbReference>
<gene>
    <name evidence="1" type="ORF">GCM10011450_11710</name>
</gene>
<keyword evidence="2" id="KW-1185">Reference proteome</keyword>
<keyword evidence="1" id="KW-0808">Transferase</keyword>
<dbReference type="Proteomes" id="UP000608345">
    <property type="component" value="Unassembled WGS sequence"/>
</dbReference>
<dbReference type="InterPro" id="IPR029063">
    <property type="entry name" value="SAM-dependent_MTases_sf"/>
</dbReference>
<dbReference type="InterPro" id="IPR010719">
    <property type="entry name" value="MnmM_MeTrfase"/>
</dbReference>
<dbReference type="GO" id="GO:0032259">
    <property type="term" value="P:methylation"/>
    <property type="evidence" value="ECO:0007669"/>
    <property type="project" value="UniProtKB-KW"/>
</dbReference>
<dbReference type="PANTHER" id="PTHR35276">
    <property type="entry name" value="S-ADENOSYL-L-METHIONINE-DEPENDENT METHYLTRANSFERASES SUPERFAMILY PROTEIN"/>
    <property type="match status" value="1"/>
</dbReference>
<evidence type="ECO:0000313" key="1">
    <source>
        <dbReference type="EMBL" id="GGW83394.1"/>
    </source>
</evidence>
<reference evidence="1" key="1">
    <citation type="journal article" date="2014" name="Int. J. Syst. Evol. Microbiol.">
        <title>Complete genome sequence of Corynebacterium casei LMG S-19264T (=DSM 44701T), isolated from a smear-ripened cheese.</title>
        <authorList>
            <consortium name="US DOE Joint Genome Institute (JGI-PGF)"/>
            <person name="Walter F."/>
            <person name="Albersmeier A."/>
            <person name="Kalinowski J."/>
            <person name="Ruckert C."/>
        </authorList>
    </citation>
    <scope>NUCLEOTIDE SEQUENCE</scope>
    <source>
        <strain evidence="1">KCTC 23732</strain>
    </source>
</reference>
<comment type="caution">
    <text evidence="1">The sequence shown here is derived from an EMBL/GenBank/DDBJ whole genome shotgun (WGS) entry which is preliminary data.</text>
</comment>
<reference evidence="1" key="2">
    <citation type="submission" date="2020-09" db="EMBL/GenBank/DDBJ databases">
        <authorList>
            <person name="Sun Q."/>
            <person name="Kim S."/>
        </authorList>
    </citation>
    <scope>NUCLEOTIDE SEQUENCE</scope>
    <source>
        <strain evidence="1">KCTC 23732</strain>
    </source>
</reference>
<sequence length="190" mass="20926">MTQLVPVLSFAHQLLRQAVQPGDVAVDATMGNGHDTMVLAQCVGAGGKVYAFDVQEQALQKTRRRLQTAGLDEQVVLIGEGHQHMNRHVWKRLSAVVFNLGYLPGGNKALTTQRDTTLAAVTQGLGLLKPYGLLLLVIYPGHEAGRIEQEAIEVFVNGLDQQHFQVLRYQFTNQKNNPPYLLAIEKVSTS</sequence>
<accession>A0A918JJE9</accession>
<organism evidence="1 2">
    <name type="scientific">Advenella faeciporci</name>
    <dbReference type="NCBI Taxonomy" id="797535"/>
    <lineage>
        <taxon>Bacteria</taxon>
        <taxon>Pseudomonadati</taxon>
        <taxon>Pseudomonadota</taxon>
        <taxon>Betaproteobacteria</taxon>
        <taxon>Burkholderiales</taxon>
        <taxon>Alcaligenaceae</taxon>
    </lineage>
</organism>
<dbReference type="PANTHER" id="PTHR35276:SF1">
    <property type="entry name" value="TRNA (MNM(5)S(2)U34)-METHYLTRANSFERASE, CHLOROPLASTIC"/>
    <property type="match status" value="1"/>
</dbReference>
<dbReference type="GO" id="GO:0008168">
    <property type="term" value="F:methyltransferase activity"/>
    <property type="evidence" value="ECO:0007669"/>
    <property type="project" value="UniProtKB-KW"/>
</dbReference>
<dbReference type="AlphaFoldDB" id="A0A918JJE9"/>
<dbReference type="RefSeq" id="WP_189384524.1">
    <property type="nucleotide sequence ID" value="NZ_BAABFY010000054.1"/>
</dbReference>
<evidence type="ECO:0000313" key="2">
    <source>
        <dbReference type="Proteomes" id="UP000608345"/>
    </source>
</evidence>
<dbReference type="Gene3D" id="3.40.50.150">
    <property type="entry name" value="Vaccinia Virus protein VP39"/>
    <property type="match status" value="1"/>
</dbReference>
<dbReference type="SUPFAM" id="SSF53335">
    <property type="entry name" value="S-adenosyl-L-methionine-dependent methyltransferases"/>
    <property type="match status" value="1"/>
</dbReference>
<keyword evidence="1" id="KW-0489">Methyltransferase</keyword>
<name>A0A918JJE9_9BURK</name>
<dbReference type="EMBL" id="BMYS01000006">
    <property type="protein sequence ID" value="GGW83394.1"/>
    <property type="molecule type" value="Genomic_DNA"/>
</dbReference>
<proteinExistence type="predicted"/>
<protein>
    <submittedName>
        <fullName evidence="1">rRNA methyltransferase</fullName>
    </submittedName>
</protein>